<dbReference type="InterPro" id="IPR006342">
    <property type="entry name" value="FkbM_mtfrase"/>
</dbReference>
<keyword evidence="3" id="KW-1185">Reference proteome</keyword>
<dbReference type="SMR" id="Q74D13"/>
<dbReference type="DNASU" id="2686114"/>
<dbReference type="InterPro" id="IPR029063">
    <property type="entry name" value="SAM-dependent_MTases_sf"/>
</dbReference>
<accession>Q74D13</accession>
<dbReference type="InterPro" id="IPR052514">
    <property type="entry name" value="SAM-dependent_MTase"/>
</dbReference>
<feature type="domain" description="Methyltransferase FkbM" evidence="1">
    <location>
        <begin position="100"/>
        <end position="250"/>
    </location>
</feature>
<dbReference type="NCBIfam" id="TIGR01444">
    <property type="entry name" value="fkbM_fam"/>
    <property type="match status" value="1"/>
</dbReference>
<sequence>MTGIVTANWWTSLIYRVFVRTACLRAGRGLLPNIWEWLWRLSCNIIEGPVDITIHNRPAIVNFGYTYPIYMRCYPELNAPLVELTYQCWRSRGTAICIVDVGAAVGDTMLLLHSNLPEAVGSFVCIEGDQEFYRYLQHNLGHMTEGRLINVVVADQETEVSDLVRIHTGTASAQGERTRGASTLSAVVTEEIDLIKIDVDGFDGRVLLGAEDLLKRCRPLVIFEWHPSLCRQTGNNWTDHFDVLARCGYSRCLWFTKFGHFSHFSFGHCREEIDTLAEYCMSDVVKDWHYDVIALHDDSDLSLLLLSQLGFAKARPSRY</sequence>
<dbReference type="AlphaFoldDB" id="Q74D13"/>
<dbReference type="STRING" id="243231.GSU1506"/>
<dbReference type="InParanoid" id="Q74D13"/>
<dbReference type="RefSeq" id="WP_010942152.1">
    <property type="nucleotide sequence ID" value="NC_002939.5"/>
</dbReference>
<dbReference type="GO" id="GO:0008171">
    <property type="term" value="F:O-methyltransferase activity"/>
    <property type="evidence" value="ECO:0000318"/>
    <property type="project" value="GO_Central"/>
</dbReference>
<dbReference type="OrthoDB" id="5679686at2"/>
<dbReference type="EnsemblBacteria" id="AAR34880">
    <property type="protein sequence ID" value="AAR34880"/>
    <property type="gene ID" value="GSU1506"/>
</dbReference>
<dbReference type="KEGG" id="gsu:GSU1506"/>
<dbReference type="Proteomes" id="UP000000577">
    <property type="component" value="Chromosome"/>
</dbReference>
<dbReference type="PANTHER" id="PTHR34203">
    <property type="entry name" value="METHYLTRANSFERASE, FKBM FAMILY PROTEIN"/>
    <property type="match status" value="1"/>
</dbReference>
<dbReference type="Gene3D" id="3.40.50.150">
    <property type="entry name" value="Vaccinia Virus protein VP39"/>
    <property type="match status" value="1"/>
</dbReference>
<dbReference type="eggNOG" id="COG4122">
    <property type="taxonomic scope" value="Bacteria"/>
</dbReference>
<dbReference type="Pfam" id="PF05050">
    <property type="entry name" value="Methyltransf_21"/>
    <property type="match status" value="1"/>
</dbReference>
<proteinExistence type="predicted"/>
<gene>
    <name evidence="2" type="primary">xapI</name>
    <name evidence="2" type="ordered locus">GSU1506</name>
</gene>
<name>Q74D13_GEOSL</name>
<dbReference type="HOGENOM" id="CLU_870852_0_0_7"/>
<keyword evidence="2" id="KW-0808">Transferase</keyword>
<reference evidence="2 3" key="2">
    <citation type="journal article" date="2012" name="BMC Genomics">
        <title>Comparative genomic analysis of Geobacter sulfurreducens KN400, a strain with enhanced capacity for extracellular electron transfer and electricity production.</title>
        <authorList>
            <person name="Butler J.E."/>
            <person name="Young N.D."/>
            <person name="Aklujkar M."/>
            <person name="Lovley D.R."/>
        </authorList>
    </citation>
    <scope>NUCLEOTIDE SEQUENCE [LARGE SCALE GENOMIC DNA]</scope>
    <source>
        <strain evidence="3">ATCC 51573 / DSM 12127 / PCA</strain>
    </source>
</reference>
<evidence type="ECO:0000259" key="1">
    <source>
        <dbReference type="Pfam" id="PF05050"/>
    </source>
</evidence>
<evidence type="ECO:0000313" key="3">
    <source>
        <dbReference type="Proteomes" id="UP000000577"/>
    </source>
</evidence>
<protein>
    <submittedName>
        <fullName evidence="2">SAM-dependent methyltransferase, FkbM family</fullName>
    </submittedName>
</protein>
<dbReference type="GO" id="GO:0032259">
    <property type="term" value="P:methylation"/>
    <property type="evidence" value="ECO:0007669"/>
    <property type="project" value="UniProtKB-KW"/>
</dbReference>
<dbReference type="EMBL" id="AE017180">
    <property type="protein sequence ID" value="AAR34880.1"/>
    <property type="molecule type" value="Genomic_DNA"/>
</dbReference>
<reference evidence="2 3" key="1">
    <citation type="journal article" date="2003" name="Science">
        <title>Genome of Geobacter sulfurreducens: metal reduction in subsurface environments.</title>
        <authorList>
            <person name="Methe B.A."/>
            <person name="Nelson K.E."/>
            <person name="Eisen J.A."/>
            <person name="Paulsen I.T."/>
            <person name="Nelson W."/>
            <person name="Heidelberg J.F."/>
            <person name="Wu D."/>
            <person name="Wu M."/>
            <person name="Ward N."/>
            <person name="Beanan M.J."/>
            <person name="Dodson R.J."/>
            <person name="Madupu R."/>
            <person name="Brinkac L.M."/>
            <person name="Daugherty S.C."/>
            <person name="DeBoy R.T."/>
            <person name="Durkin A.S."/>
            <person name="Gwinn M."/>
            <person name="Kolonay J.F."/>
            <person name="Sullivan S.A."/>
            <person name="Haft D.H."/>
            <person name="Selengut J."/>
            <person name="Davidsen T.M."/>
            <person name="Zafar N."/>
            <person name="White O."/>
            <person name="Tran B."/>
            <person name="Romero C."/>
            <person name="Forberger H.A."/>
            <person name="Weidman J."/>
            <person name="Khouri H."/>
            <person name="Feldblyum T.V."/>
            <person name="Utterback T.R."/>
            <person name="Van Aken S.E."/>
            <person name="Lovley D.R."/>
            <person name="Fraser C.M."/>
        </authorList>
    </citation>
    <scope>NUCLEOTIDE SEQUENCE [LARGE SCALE GENOMIC DNA]</scope>
    <source>
        <strain evidence="3">ATCC 51573 / DSM 12127 / PCA</strain>
    </source>
</reference>
<dbReference type="SUPFAM" id="SSF53335">
    <property type="entry name" value="S-adenosyl-L-methionine-dependent methyltransferases"/>
    <property type="match status" value="1"/>
</dbReference>
<keyword evidence="2" id="KW-0489">Methyltransferase</keyword>
<dbReference type="PANTHER" id="PTHR34203:SF15">
    <property type="entry name" value="SLL1173 PROTEIN"/>
    <property type="match status" value="1"/>
</dbReference>
<organism evidence="2 3">
    <name type="scientific">Geobacter sulfurreducens (strain ATCC 51573 / DSM 12127 / PCA)</name>
    <dbReference type="NCBI Taxonomy" id="243231"/>
    <lineage>
        <taxon>Bacteria</taxon>
        <taxon>Pseudomonadati</taxon>
        <taxon>Thermodesulfobacteriota</taxon>
        <taxon>Desulfuromonadia</taxon>
        <taxon>Geobacterales</taxon>
        <taxon>Geobacteraceae</taxon>
        <taxon>Geobacter</taxon>
    </lineage>
</organism>
<evidence type="ECO:0000313" key="2">
    <source>
        <dbReference type="EMBL" id="AAR34880.1"/>
    </source>
</evidence>